<dbReference type="EMBL" id="JASJOS010000004">
    <property type="protein sequence ID" value="MDJ1481053.1"/>
    <property type="molecule type" value="Genomic_DNA"/>
</dbReference>
<reference evidence="2" key="1">
    <citation type="submission" date="2023-05" db="EMBL/GenBank/DDBJ databases">
        <authorList>
            <person name="Zhang X."/>
        </authorList>
    </citation>
    <scope>NUCLEOTIDE SEQUENCE</scope>
    <source>
        <strain evidence="2">YF14B1</strain>
    </source>
</reference>
<name>A0AAE3U8C7_9BACT</name>
<keyword evidence="1" id="KW-0472">Membrane</keyword>
<accession>A0AAE3U8C7</accession>
<feature type="transmembrane region" description="Helical" evidence="1">
    <location>
        <begin position="128"/>
        <end position="150"/>
    </location>
</feature>
<comment type="caution">
    <text evidence="2">The sequence shown here is derived from an EMBL/GenBank/DDBJ whole genome shotgun (WGS) entry which is preliminary data.</text>
</comment>
<feature type="transmembrane region" description="Helical" evidence="1">
    <location>
        <begin position="87"/>
        <end position="108"/>
    </location>
</feature>
<dbReference type="Proteomes" id="UP001241110">
    <property type="component" value="Unassembled WGS sequence"/>
</dbReference>
<evidence type="ECO:0000313" key="2">
    <source>
        <dbReference type="EMBL" id="MDJ1481053.1"/>
    </source>
</evidence>
<evidence type="ECO:0000313" key="3">
    <source>
        <dbReference type="Proteomes" id="UP001241110"/>
    </source>
</evidence>
<evidence type="ECO:0000256" key="1">
    <source>
        <dbReference type="SAM" id="Phobius"/>
    </source>
</evidence>
<protein>
    <submittedName>
        <fullName evidence="2">Uncharacterized protein</fullName>
    </submittedName>
</protein>
<gene>
    <name evidence="2" type="ORF">QNI16_11210</name>
</gene>
<keyword evidence="1" id="KW-1133">Transmembrane helix</keyword>
<dbReference type="AlphaFoldDB" id="A0AAE3U8C7"/>
<feature type="transmembrane region" description="Helical" evidence="1">
    <location>
        <begin position="58"/>
        <end position="80"/>
    </location>
</feature>
<sequence>MNGTELINKSKVWFDSKPVEIHQALSIHVFQYGAHWMHTRMSELSPENTVPFDKSIRFGLYGLLKYSICLGIFLLSTILLSRIHIGLLPLSVLIFYFVEVHFLFLFPLLIDRVPNPVLTSICITYRIGIVQCIITVMQIAFFMMVGLFNLRKPFQNWYIGCLSIVLWYKNDGRDRLYK</sequence>
<keyword evidence="1" id="KW-0812">Transmembrane</keyword>
<organism evidence="2 3">
    <name type="scientific">Xanthocytophaga flava</name>
    <dbReference type="NCBI Taxonomy" id="3048013"/>
    <lineage>
        <taxon>Bacteria</taxon>
        <taxon>Pseudomonadati</taxon>
        <taxon>Bacteroidota</taxon>
        <taxon>Cytophagia</taxon>
        <taxon>Cytophagales</taxon>
        <taxon>Rhodocytophagaceae</taxon>
        <taxon>Xanthocytophaga</taxon>
    </lineage>
</organism>
<proteinExistence type="predicted"/>
<dbReference type="RefSeq" id="WP_313978346.1">
    <property type="nucleotide sequence ID" value="NZ_JASJOS010000004.1"/>
</dbReference>